<feature type="compositionally biased region" description="Polar residues" evidence="2">
    <location>
        <begin position="376"/>
        <end position="395"/>
    </location>
</feature>
<protein>
    <recommendedName>
        <fullName evidence="3">Protein kinase domain-containing protein</fullName>
    </recommendedName>
</protein>
<dbReference type="EMBL" id="JALJOS010000020">
    <property type="protein sequence ID" value="KAK9826628.1"/>
    <property type="molecule type" value="Genomic_DNA"/>
</dbReference>
<keyword evidence="5" id="KW-1185">Reference proteome</keyword>
<name>A0AAW1QZH0_9CHLO</name>
<feature type="region of interest" description="Disordered" evidence="2">
    <location>
        <begin position="495"/>
        <end position="549"/>
    </location>
</feature>
<feature type="domain" description="Protein kinase" evidence="3">
    <location>
        <begin position="32"/>
        <end position="296"/>
    </location>
</feature>
<dbReference type="InterPro" id="IPR008271">
    <property type="entry name" value="Ser/Thr_kinase_AS"/>
</dbReference>
<dbReference type="Proteomes" id="UP001438707">
    <property type="component" value="Unassembled WGS sequence"/>
</dbReference>
<dbReference type="PROSITE" id="PS00108">
    <property type="entry name" value="PROTEIN_KINASE_ST"/>
    <property type="match status" value="1"/>
</dbReference>
<dbReference type="Gene3D" id="3.30.200.20">
    <property type="entry name" value="Phosphorylase Kinase, domain 1"/>
    <property type="match status" value="1"/>
</dbReference>
<dbReference type="InterPro" id="IPR047173">
    <property type="entry name" value="STRAD_A/B-like"/>
</dbReference>
<sequence length="709" mass="78049">MERVMSAISQSKLGSLVGTASPQNFPTNAESYELLEECGRGVSATVWRARCKTLRDEIVAVKLLDLENVNCSLEEIIREAQTMRQQASQYVLPLHCSFVHQQNLWMVMPYVAGGSVLNIMKYAYPEGLEEPVIATILKEVLKGLDYMHRQGIIHRDVKAGNILIDSNGQVLLADFGVTATMERGGSWGNQQQARSTFVGTPCWMAPEVMEQARGYNELADIWSFGITILEMAHGHAPFARFPPMKVLLMTIQNPPPQLESDKKHFSKNMRDIVAKCLVKDPARRPTAAQLLEHKFFKTAHEGSYLVRNLLNNLPSVTERVRQMRQGKAPTRCSENELRGVQSQEAYVRGVSAWNFDVGALKASAAHEEEPALASIPEQQQMGSGPQDLTRQSTYSMGPMLDQPYTNGVVSQQPLLQSGSSADYLPYGQPPSRTGTASPGPLRSAAIAPGSGAMGGLERSSSNASRLPAANLSSAISSAGKPISKQGAKKQGRFEVYEGDSHPPMSPPNQQQPGAVMEQHLSRPSSLAAANDRPYGEELELSRQNSEAVRSVDMLQRASMSAQGQAPDPKRKGRFQIVEDDIVDNKLRPSRNVSSASLADKVQQGLAVTSQQSTSQVLPVVRELQEGLAGQLERVKELAVALQDVERGKQASMSQLLQQVSDRRALRPGHADNERLRQENVKLREENVALGERLRYLEQELQHVSMQLQH</sequence>
<dbReference type="PANTHER" id="PTHR48014">
    <property type="entry name" value="SERINE/THREONINE-PROTEIN KINASE FRAY2"/>
    <property type="match status" value="1"/>
</dbReference>
<evidence type="ECO:0000256" key="2">
    <source>
        <dbReference type="SAM" id="MobiDB-lite"/>
    </source>
</evidence>
<dbReference type="InterPro" id="IPR011009">
    <property type="entry name" value="Kinase-like_dom_sf"/>
</dbReference>
<comment type="similarity">
    <text evidence="1">Belongs to the protein kinase superfamily. STE Ser/Thr protein kinase family. STE20 subfamily.</text>
</comment>
<proteinExistence type="inferred from homology"/>
<feature type="region of interest" description="Disordered" evidence="2">
    <location>
        <begin position="368"/>
        <end position="406"/>
    </location>
</feature>
<evidence type="ECO:0000256" key="1">
    <source>
        <dbReference type="ARBA" id="ARBA00008874"/>
    </source>
</evidence>
<dbReference type="InterPro" id="IPR000719">
    <property type="entry name" value="Prot_kinase_dom"/>
</dbReference>
<feature type="region of interest" description="Disordered" evidence="2">
    <location>
        <begin position="650"/>
        <end position="676"/>
    </location>
</feature>
<reference evidence="4 5" key="1">
    <citation type="journal article" date="2024" name="Nat. Commun.">
        <title>Phylogenomics reveals the evolutionary origins of lichenization in chlorophyte algae.</title>
        <authorList>
            <person name="Puginier C."/>
            <person name="Libourel C."/>
            <person name="Otte J."/>
            <person name="Skaloud P."/>
            <person name="Haon M."/>
            <person name="Grisel S."/>
            <person name="Petersen M."/>
            <person name="Berrin J.G."/>
            <person name="Delaux P.M."/>
            <person name="Dal Grande F."/>
            <person name="Keller J."/>
        </authorList>
    </citation>
    <scope>NUCLEOTIDE SEQUENCE [LARGE SCALE GENOMIC DNA]</scope>
    <source>
        <strain evidence="4 5">SAG 2145</strain>
    </source>
</reference>
<dbReference type="Gene3D" id="1.10.510.10">
    <property type="entry name" value="Transferase(Phosphotransferase) domain 1"/>
    <property type="match status" value="1"/>
</dbReference>
<accession>A0AAW1QZH0</accession>
<dbReference type="Pfam" id="PF00069">
    <property type="entry name" value="Pkinase"/>
    <property type="match status" value="1"/>
</dbReference>
<dbReference type="GO" id="GO:0004672">
    <property type="term" value="F:protein kinase activity"/>
    <property type="evidence" value="ECO:0007669"/>
    <property type="project" value="InterPro"/>
</dbReference>
<dbReference type="PROSITE" id="PS50011">
    <property type="entry name" value="PROTEIN_KINASE_DOM"/>
    <property type="match status" value="1"/>
</dbReference>
<feature type="region of interest" description="Disordered" evidence="2">
    <location>
        <begin position="419"/>
        <end position="467"/>
    </location>
</feature>
<dbReference type="GO" id="GO:0043539">
    <property type="term" value="F:protein serine/threonine kinase activator activity"/>
    <property type="evidence" value="ECO:0007669"/>
    <property type="project" value="InterPro"/>
</dbReference>
<dbReference type="AlphaFoldDB" id="A0AAW1QZH0"/>
<feature type="compositionally biased region" description="Basic and acidic residues" evidence="2">
    <location>
        <begin position="660"/>
        <end position="676"/>
    </location>
</feature>
<organism evidence="4 5">
    <name type="scientific">Apatococcus lobatus</name>
    <dbReference type="NCBI Taxonomy" id="904363"/>
    <lineage>
        <taxon>Eukaryota</taxon>
        <taxon>Viridiplantae</taxon>
        <taxon>Chlorophyta</taxon>
        <taxon>core chlorophytes</taxon>
        <taxon>Trebouxiophyceae</taxon>
        <taxon>Chlorellales</taxon>
        <taxon>Chlorellaceae</taxon>
        <taxon>Apatococcus</taxon>
    </lineage>
</organism>
<evidence type="ECO:0000259" key="3">
    <source>
        <dbReference type="PROSITE" id="PS50011"/>
    </source>
</evidence>
<feature type="compositionally biased region" description="Polar residues" evidence="2">
    <location>
        <begin position="458"/>
        <end position="467"/>
    </location>
</feature>
<feature type="compositionally biased region" description="Polar residues" evidence="2">
    <location>
        <begin position="650"/>
        <end position="659"/>
    </location>
</feature>
<dbReference type="SUPFAM" id="SSF56112">
    <property type="entry name" value="Protein kinase-like (PK-like)"/>
    <property type="match status" value="1"/>
</dbReference>
<dbReference type="FunFam" id="1.10.510.10:FF:000947">
    <property type="entry name" value="serine/threonine-protein kinase OSR1"/>
    <property type="match status" value="1"/>
</dbReference>
<gene>
    <name evidence="4" type="ORF">WJX74_006598</name>
</gene>
<comment type="caution">
    <text evidence="4">The sequence shown here is derived from an EMBL/GenBank/DDBJ whole genome shotgun (WGS) entry which is preliminary data.</text>
</comment>
<evidence type="ECO:0000313" key="4">
    <source>
        <dbReference type="EMBL" id="KAK9826628.1"/>
    </source>
</evidence>
<dbReference type="PANTHER" id="PTHR48014:SF21">
    <property type="entry name" value="SERINE_THREONINE-PROTEIN KINASE FRAY2"/>
    <property type="match status" value="1"/>
</dbReference>
<dbReference type="GO" id="GO:0005524">
    <property type="term" value="F:ATP binding"/>
    <property type="evidence" value="ECO:0007669"/>
    <property type="project" value="InterPro"/>
</dbReference>
<evidence type="ECO:0000313" key="5">
    <source>
        <dbReference type="Proteomes" id="UP001438707"/>
    </source>
</evidence>
<dbReference type="SMART" id="SM00220">
    <property type="entry name" value="S_TKc"/>
    <property type="match status" value="1"/>
</dbReference>